<evidence type="ECO:0000313" key="1">
    <source>
        <dbReference type="EMBL" id="TKR69210.1"/>
    </source>
</evidence>
<gene>
    <name evidence="1" type="ORF">L596_021394</name>
</gene>
<comment type="caution">
    <text evidence="1">The sequence shown here is derived from an EMBL/GenBank/DDBJ whole genome shotgun (WGS) entry which is preliminary data.</text>
</comment>
<evidence type="ECO:0000313" key="2">
    <source>
        <dbReference type="Proteomes" id="UP000298663"/>
    </source>
</evidence>
<dbReference type="Proteomes" id="UP000298663">
    <property type="component" value="Unassembled WGS sequence"/>
</dbReference>
<reference evidence="1 2" key="1">
    <citation type="journal article" date="2015" name="Genome Biol.">
        <title>Comparative genomics of Steinernema reveals deeply conserved gene regulatory networks.</title>
        <authorList>
            <person name="Dillman A.R."/>
            <person name="Macchietto M."/>
            <person name="Porter C.F."/>
            <person name="Rogers A."/>
            <person name="Williams B."/>
            <person name="Antoshechkin I."/>
            <person name="Lee M.M."/>
            <person name="Goodwin Z."/>
            <person name="Lu X."/>
            <person name="Lewis E.E."/>
            <person name="Goodrich-Blair H."/>
            <person name="Stock S.P."/>
            <person name="Adams B.J."/>
            <person name="Sternberg P.W."/>
            <person name="Mortazavi A."/>
        </authorList>
    </citation>
    <scope>NUCLEOTIDE SEQUENCE [LARGE SCALE GENOMIC DNA]</scope>
    <source>
        <strain evidence="1 2">ALL</strain>
    </source>
</reference>
<proteinExistence type="predicted"/>
<protein>
    <submittedName>
        <fullName evidence="1">Uncharacterized protein</fullName>
    </submittedName>
</protein>
<accession>A0A4U5MIK1</accession>
<dbReference type="EMBL" id="AZBU02000007">
    <property type="protein sequence ID" value="TKR69210.1"/>
    <property type="molecule type" value="Genomic_DNA"/>
</dbReference>
<name>A0A4U5MIK1_STECR</name>
<keyword evidence="2" id="KW-1185">Reference proteome</keyword>
<dbReference type="AlphaFoldDB" id="A0A4U5MIK1"/>
<sequence>MPVLVCPIGSSPTEVFRHEKHPTFFICAASQVPVIRDMVKKIKQKKVISVEDELAEFETQIFYYADFVDHHTACGPLPIM</sequence>
<organism evidence="1 2">
    <name type="scientific">Steinernema carpocapsae</name>
    <name type="common">Entomopathogenic nematode</name>
    <dbReference type="NCBI Taxonomy" id="34508"/>
    <lineage>
        <taxon>Eukaryota</taxon>
        <taxon>Metazoa</taxon>
        <taxon>Ecdysozoa</taxon>
        <taxon>Nematoda</taxon>
        <taxon>Chromadorea</taxon>
        <taxon>Rhabditida</taxon>
        <taxon>Tylenchina</taxon>
        <taxon>Panagrolaimomorpha</taxon>
        <taxon>Strongyloidoidea</taxon>
        <taxon>Steinernematidae</taxon>
        <taxon>Steinernema</taxon>
    </lineage>
</organism>
<reference evidence="1 2" key="2">
    <citation type="journal article" date="2019" name="G3 (Bethesda)">
        <title>Hybrid Assembly of the Genome of the Entomopathogenic Nematode Steinernema carpocapsae Identifies the X-Chromosome.</title>
        <authorList>
            <person name="Serra L."/>
            <person name="Macchietto M."/>
            <person name="Macias-Munoz A."/>
            <person name="McGill C.J."/>
            <person name="Rodriguez I.M."/>
            <person name="Rodriguez B."/>
            <person name="Murad R."/>
            <person name="Mortazavi A."/>
        </authorList>
    </citation>
    <scope>NUCLEOTIDE SEQUENCE [LARGE SCALE GENOMIC DNA]</scope>
    <source>
        <strain evidence="1 2">ALL</strain>
    </source>
</reference>